<organism evidence="1 2">
    <name type="scientific">Batillaria attramentaria</name>
    <dbReference type="NCBI Taxonomy" id="370345"/>
    <lineage>
        <taxon>Eukaryota</taxon>
        <taxon>Metazoa</taxon>
        <taxon>Spiralia</taxon>
        <taxon>Lophotrochozoa</taxon>
        <taxon>Mollusca</taxon>
        <taxon>Gastropoda</taxon>
        <taxon>Caenogastropoda</taxon>
        <taxon>Sorbeoconcha</taxon>
        <taxon>Cerithioidea</taxon>
        <taxon>Batillariidae</taxon>
        <taxon>Batillaria</taxon>
    </lineage>
</organism>
<protein>
    <submittedName>
        <fullName evidence="1">Uncharacterized protein</fullName>
    </submittedName>
</protein>
<gene>
    <name evidence="1" type="ORF">BaRGS_00028935</name>
</gene>
<evidence type="ECO:0000313" key="1">
    <source>
        <dbReference type="EMBL" id="KAK7479855.1"/>
    </source>
</evidence>
<reference evidence="1 2" key="1">
    <citation type="journal article" date="2023" name="Sci. Data">
        <title>Genome assembly of the Korean intertidal mud-creeper Batillaria attramentaria.</title>
        <authorList>
            <person name="Patra A.K."/>
            <person name="Ho P.T."/>
            <person name="Jun S."/>
            <person name="Lee S.J."/>
            <person name="Kim Y."/>
            <person name="Won Y.J."/>
        </authorList>
    </citation>
    <scope>NUCLEOTIDE SEQUENCE [LARGE SCALE GENOMIC DNA]</scope>
    <source>
        <strain evidence="1">Wonlab-2016</strain>
    </source>
</reference>
<sequence>MTELSSTKQYCPGGSAFDAPLQNYFTAVDKIFQRPQTMKEWGHHFSPMNSSGCAPVQNALDSLAGSSAFPNIHSVPSHLHQKHSP</sequence>
<keyword evidence="2" id="KW-1185">Reference proteome</keyword>
<dbReference type="Proteomes" id="UP001519460">
    <property type="component" value="Unassembled WGS sequence"/>
</dbReference>
<name>A0ABD0JXK2_9CAEN</name>
<proteinExistence type="predicted"/>
<evidence type="ECO:0000313" key="2">
    <source>
        <dbReference type="Proteomes" id="UP001519460"/>
    </source>
</evidence>
<dbReference type="AlphaFoldDB" id="A0ABD0JXK2"/>
<accession>A0ABD0JXK2</accession>
<dbReference type="EMBL" id="JACVVK020000294">
    <property type="protein sequence ID" value="KAK7479855.1"/>
    <property type="molecule type" value="Genomic_DNA"/>
</dbReference>
<comment type="caution">
    <text evidence="1">The sequence shown here is derived from an EMBL/GenBank/DDBJ whole genome shotgun (WGS) entry which is preliminary data.</text>
</comment>